<sequence length="97" mass="10772">MTMEPAVAMRSASRGFQAECCEGSQIGIGELMGNRSRLQEVEVLLDRPAEAGADKRCWAVVAMQIVEGVQLIERQPPLEFRLGQIVDLPQRFAEREA</sequence>
<protein>
    <submittedName>
        <fullName evidence="1">Uncharacterized protein</fullName>
    </submittedName>
</protein>
<dbReference type="Proteomes" id="UP000197090">
    <property type="component" value="Unassembled WGS sequence"/>
</dbReference>
<evidence type="ECO:0000313" key="2">
    <source>
        <dbReference type="Proteomes" id="UP000197090"/>
    </source>
</evidence>
<dbReference type="EMBL" id="NIVX01000076">
    <property type="protein sequence ID" value="OWQ73775.1"/>
    <property type="molecule type" value="Genomic_DNA"/>
</dbReference>
<dbReference type="AlphaFoldDB" id="A0A246I5D4"/>
<accession>A0A246I5D4</accession>
<evidence type="ECO:0000313" key="1">
    <source>
        <dbReference type="EMBL" id="OWQ73775.1"/>
    </source>
</evidence>
<organism evidence="1 2">
    <name type="scientific">Stenotrophomonas maltophilia</name>
    <name type="common">Pseudomonas maltophilia</name>
    <name type="synonym">Xanthomonas maltophilia</name>
    <dbReference type="NCBI Taxonomy" id="40324"/>
    <lineage>
        <taxon>Bacteria</taxon>
        <taxon>Pseudomonadati</taxon>
        <taxon>Pseudomonadota</taxon>
        <taxon>Gammaproteobacteria</taxon>
        <taxon>Lysobacterales</taxon>
        <taxon>Lysobacteraceae</taxon>
        <taxon>Stenotrophomonas</taxon>
        <taxon>Stenotrophomonas maltophilia group</taxon>
    </lineage>
</organism>
<proteinExistence type="predicted"/>
<gene>
    <name evidence="1" type="ORF">CEE63_11510</name>
</gene>
<reference evidence="1 2" key="1">
    <citation type="submission" date="2017-06" db="EMBL/GenBank/DDBJ databases">
        <authorList>
            <person name="Kim H.J."/>
            <person name="Triplett B.A."/>
        </authorList>
    </citation>
    <scope>NUCLEOTIDE SEQUENCE [LARGE SCALE GENOMIC DNA]</scope>
    <source>
        <strain evidence="1 2">594</strain>
    </source>
</reference>
<name>A0A246I5D4_STEMA</name>
<comment type="caution">
    <text evidence="1">The sequence shown here is derived from an EMBL/GenBank/DDBJ whole genome shotgun (WGS) entry which is preliminary data.</text>
</comment>